<dbReference type="Proteomes" id="UP000239209">
    <property type="component" value="Unassembled WGS sequence"/>
</dbReference>
<accession>A0A2T0S6F9</accession>
<evidence type="ECO:0000313" key="1">
    <source>
        <dbReference type="EMBL" id="PRY28863.1"/>
    </source>
</evidence>
<dbReference type="RefSeq" id="WP_106127460.1">
    <property type="nucleotide sequence ID" value="NZ_PVZG01000007.1"/>
</dbReference>
<protein>
    <submittedName>
        <fullName evidence="1">Uncharacterized protein</fullName>
    </submittedName>
</protein>
<proteinExistence type="predicted"/>
<comment type="caution">
    <text evidence="1">The sequence shown here is derived from an EMBL/GenBank/DDBJ whole genome shotgun (WGS) entry which is preliminary data.</text>
</comment>
<dbReference type="Pfam" id="PF19487">
    <property type="entry name" value="DUF6023"/>
    <property type="match status" value="1"/>
</dbReference>
<keyword evidence="2" id="KW-1185">Reference proteome</keyword>
<sequence>MTRDRAQGITLYALTAVLALAGAAWYVRAAPPPAVDPRIAAGRRTVELLLPEVPTQAQAETMVLSTGDRTQRSGSVRSGSYELALACLGTGQIRVRLSTTPEDSGRAVPCAPERPEKVALSVALASSFFLVVSAETEGTSVFRYRLSRVRSY</sequence>
<organism evidence="1 2">
    <name type="scientific">Pseudosporangium ferrugineum</name>
    <dbReference type="NCBI Taxonomy" id="439699"/>
    <lineage>
        <taxon>Bacteria</taxon>
        <taxon>Bacillati</taxon>
        <taxon>Actinomycetota</taxon>
        <taxon>Actinomycetes</taxon>
        <taxon>Micromonosporales</taxon>
        <taxon>Micromonosporaceae</taxon>
        <taxon>Pseudosporangium</taxon>
    </lineage>
</organism>
<dbReference type="OrthoDB" id="3296742at2"/>
<reference evidence="1 2" key="1">
    <citation type="submission" date="2018-03" db="EMBL/GenBank/DDBJ databases">
        <title>Genomic Encyclopedia of Archaeal and Bacterial Type Strains, Phase II (KMG-II): from individual species to whole genera.</title>
        <authorList>
            <person name="Goeker M."/>
        </authorList>
    </citation>
    <scope>NUCLEOTIDE SEQUENCE [LARGE SCALE GENOMIC DNA]</scope>
    <source>
        <strain evidence="1 2">DSM 45348</strain>
    </source>
</reference>
<dbReference type="AlphaFoldDB" id="A0A2T0S6F9"/>
<gene>
    <name evidence="1" type="ORF">CLV70_107168</name>
</gene>
<dbReference type="InterPro" id="IPR046065">
    <property type="entry name" value="DUF6023"/>
</dbReference>
<dbReference type="EMBL" id="PVZG01000007">
    <property type="protein sequence ID" value="PRY28863.1"/>
    <property type="molecule type" value="Genomic_DNA"/>
</dbReference>
<name>A0A2T0S6F9_9ACTN</name>
<evidence type="ECO:0000313" key="2">
    <source>
        <dbReference type="Proteomes" id="UP000239209"/>
    </source>
</evidence>